<feature type="chain" id="PRO_5003075300" evidence="2">
    <location>
        <begin position="40"/>
        <end position="115"/>
    </location>
</feature>
<feature type="signal peptide" evidence="2">
    <location>
        <begin position="1"/>
        <end position="39"/>
    </location>
</feature>
<sequence length="115" mass="12708">MFLADIHRTKWVLGNMRKTLLVGFGIIALMNASSLPAWADDCAQASDYDACVAGKKIKHAGHTVHDEAAEDTQHVKNWGNKTGKTLDHWGHDTGNKMDRWGHKTGSDMGKFFTGK</sequence>
<proteinExistence type="predicted"/>
<organism evidence="3 4">
    <name type="scientific">Novacetimonas hansenii ATCC 23769</name>
    <dbReference type="NCBI Taxonomy" id="714995"/>
    <lineage>
        <taxon>Bacteria</taxon>
        <taxon>Pseudomonadati</taxon>
        <taxon>Pseudomonadota</taxon>
        <taxon>Alphaproteobacteria</taxon>
        <taxon>Acetobacterales</taxon>
        <taxon>Acetobacteraceae</taxon>
        <taxon>Novacetimonas</taxon>
    </lineage>
</organism>
<dbReference type="Proteomes" id="UP000006468">
    <property type="component" value="Chromosome"/>
</dbReference>
<gene>
    <name evidence="3" type="ORF">GXY_10459</name>
</gene>
<dbReference type="HOGENOM" id="CLU_2330077_0_0_5"/>
<evidence type="ECO:0000256" key="2">
    <source>
        <dbReference type="SAM" id="SignalP"/>
    </source>
</evidence>
<protein>
    <submittedName>
        <fullName evidence="3">Uncharacterized protein</fullName>
    </submittedName>
</protein>
<name>D5QG22_NOVHA</name>
<feature type="compositionally biased region" description="Basic and acidic residues" evidence="1">
    <location>
        <begin position="65"/>
        <end position="74"/>
    </location>
</feature>
<evidence type="ECO:0000313" key="4">
    <source>
        <dbReference type="Proteomes" id="UP000006468"/>
    </source>
</evidence>
<reference evidence="3 4" key="1">
    <citation type="journal article" date="2010" name="J. Bacteriol.">
        <title>Genome sequence of a cellulose-producing bacterium, Gluconacetobacter hansenii ATCC 23769.</title>
        <authorList>
            <person name="Iyer P.R."/>
            <person name="Geib S.M."/>
            <person name="Catchmark J."/>
            <person name="Kao T.H."/>
            <person name="Tien M."/>
        </authorList>
    </citation>
    <scope>NUCLEOTIDE SEQUENCE [LARGE SCALE GENOMIC DNA]</scope>
    <source>
        <strain evidence="3 4">ATCC 23769</strain>
    </source>
</reference>
<accession>D5QG22</accession>
<evidence type="ECO:0000256" key="1">
    <source>
        <dbReference type="SAM" id="MobiDB-lite"/>
    </source>
</evidence>
<feature type="region of interest" description="Disordered" evidence="1">
    <location>
        <begin position="65"/>
        <end position="102"/>
    </location>
</feature>
<comment type="caution">
    <text evidence="3">The sequence shown here is derived from an EMBL/GenBank/DDBJ whole genome shotgun (WGS) entry which is preliminary data.</text>
</comment>
<dbReference type="AlphaFoldDB" id="D5QG22"/>
<keyword evidence="2" id="KW-0732">Signal</keyword>
<feature type="compositionally biased region" description="Basic and acidic residues" evidence="1">
    <location>
        <begin position="84"/>
        <end position="102"/>
    </location>
</feature>
<evidence type="ECO:0000313" key="3">
    <source>
        <dbReference type="EMBL" id="EFG84078.1"/>
    </source>
</evidence>
<dbReference type="EMBL" id="ADTV01000039">
    <property type="protein sequence ID" value="EFG84078.1"/>
    <property type="molecule type" value="Genomic_DNA"/>
</dbReference>